<evidence type="ECO:0000256" key="1">
    <source>
        <dbReference type="SAM" id="MobiDB-lite"/>
    </source>
</evidence>
<dbReference type="AlphaFoldDB" id="A0A6A5HRK0"/>
<keyword evidence="2" id="KW-0732">Signal</keyword>
<dbReference type="RefSeq" id="XP_053590967.1">
    <property type="nucleotide sequence ID" value="XM_053722322.1"/>
</dbReference>
<dbReference type="KEGG" id="crq:GCK72_000184"/>
<reference evidence="3 4" key="1">
    <citation type="submission" date="2019-12" db="EMBL/GenBank/DDBJ databases">
        <title>Chromosome-level assembly of the Caenorhabditis remanei genome.</title>
        <authorList>
            <person name="Teterina A.A."/>
            <person name="Willis J.H."/>
            <person name="Phillips P.C."/>
        </authorList>
    </citation>
    <scope>NUCLEOTIDE SEQUENCE [LARGE SCALE GENOMIC DNA]</scope>
    <source>
        <strain evidence="3 4">PX506</strain>
        <tissue evidence="3">Whole organism</tissue>
    </source>
</reference>
<sequence length="248" mass="27894">MHLIPFLILLAPATSLAEPMLYMFPTNPQLHPPAMYPNQQFMRGKVRDLPDSGVIYLNRIKPIAAEFKQNVAEVEVEVKPLPRHQNKLPSSFEKYNSVEERAPPRRSTTTTTTTTTVAPQPPSTHQPRFFAETKIDDQKLAFQKPEKLSVPEEAELDRLLDDLLKNDNIPKQTLQLAKMKRSGSKRHVGAIAPKLIAFDGTARVEKPRGKTKAYGSPTSVRLQPKYAVGTSSTKNQGPDFDPWERMGQ</sequence>
<dbReference type="GeneID" id="9804092"/>
<feature type="chain" id="PRO_5025599827" evidence="2">
    <location>
        <begin position="18"/>
        <end position="248"/>
    </location>
</feature>
<evidence type="ECO:0000313" key="3">
    <source>
        <dbReference type="EMBL" id="KAF1768372.1"/>
    </source>
</evidence>
<accession>A0A6A5HRK0</accession>
<name>A0A6A5HRK0_CAERE</name>
<comment type="caution">
    <text evidence="3">The sequence shown here is derived from an EMBL/GenBank/DDBJ whole genome shotgun (WGS) entry which is preliminary data.</text>
</comment>
<evidence type="ECO:0000313" key="4">
    <source>
        <dbReference type="Proteomes" id="UP000483820"/>
    </source>
</evidence>
<organism evidence="3 4">
    <name type="scientific">Caenorhabditis remanei</name>
    <name type="common">Caenorhabditis vulgaris</name>
    <dbReference type="NCBI Taxonomy" id="31234"/>
    <lineage>
        <taxon>Eukaryota</taxon>
        <taxon>Metazoa</taxon>
        <taxon>Ecdysozoa</taxon>
        <taxon>Nematoda</taxon>
        <taxon>Chromadorea</taxon>
        <taxon>Rhabditida</taxon>
        <taxon>Rhabditina</taxon>
        <taxon>Rhabditomorpha</taxon>
        <taxon>Rhabditoidea</taxon>
        <taxon>Rhabditidae</taxon>
        <taxon>Peloderinae</taxon>
        <taxon>Caenorhabditis</taxon>
    </lineage>
</organism>
<protein>
    <submittedName>
        <fullName evidence="3">Uncharacterized protein</fullName>
    </submittedName>
</protein>
<proteinExistence type="predicted"/>
<gene>
    <name evidence="3" type="ORF">GCK72_000184</name>
</gene>
<feature type="signal peptide" evidence="2">
    <location>
        <begin position="1"/>
        <end position="17"/>
    </location>
</feature>
<feature type="region of interest" description="Disordered" evidence="1">
    <location>
        <begin position="85"/>
        <end position="127"/>
    </location>
</feature>
<feature type="region of interest" description="Disordered" evidence="1">
    <location>
        <begin position="203"/>
        <end position="248"/>
    </location>
</feature>
<dbReference type="Proteomes" id="UP000483820">
    <property type="component" value="Chromosome I"/>
</dbReference>
<dbReference type="CTD" id="9804092"/>
<dbReference type="EMBL" id="WUAV01000001">
    <property type="protein sequence ID" value="KAF1768372.1"/>
    <property type="molecule type" value="Genomic_DNA"/>
</dbReference>
<evidence type="ECO:0000256" key="2">
    <source>
        <dbReference type="SAM" id="SignalP"/>
    </source>
</evidence>